<dbReference type="EMBL" id="LSSL01000471">
    <property type="protein sequence ID" value="OLY84518.1"/>
    <property type="molecule type" value="Genomic_DNA"/>
</dbReference>
<dbReference type="AlphaFoldDB" id="A0A1R0H601"/>
<proteinExistence type="predicted"/>
<protein>
    <submittedName>
        <fullName evidence="2">Uncharacterized protein</fullName>
    </submittedName>
</protein>
<feature type="compositionally biased region" description="Polar residues" evidence="1">
    <location>
        <begin position="43"/>
        <end position="66"/>
    </location>
</feature>
<dbReference type="OrthoDB" id="2420260at2759"/>
<comment type="caution">
    <text evidence="2">The sequence shown here is derived from an EMBL/GenBank/DDBJ whole genome shotgun (WGS) entry which is preliminary data.</text>
</comment>
<accession>A0A1R0H601</accession>
<evidence type="ECO:0000313" key="2">
    <source>
        <dbReference type="EMBL" id="OLY84518.1"/>
    </source>
</evidence>
<sequence>MKLQIPMYLVNHSKNPQTGKYSKKGQKIQTNPDFPKFEKGEGISSQKGTKNERISLSFSESKSAGSISKGRSKYSGIFRDTIKINVPSYNHYKSEPTLEAGGKLQWESIGSTRFN</sequence>
<dbReference type="Proteomes" id="UP000187455">
    <property type="component" value="Unassembled WGS sequence"/>
</dbReference>
<reference evidence="2 3" key="1">
    <citation type="journal article" date="2016" name="Mol. Biol. Evol.">
        <title>Genome-Wide Survey of Gut Fungi (Harpellales) Reveals the First Horizontally Transferred Ubiquitin Gene from a Mosquito Host.</title>
        <authorList>
            <person name="Wang Y."/>
            <person name="White M.M."/>
            <person name="Kvist S."/>
            <person name="Moncalvo J.M."/>
        </authorList>
    </citation>
    <scope>NUCLEOTIDE SEQUENCE [LARGE SCALE GENOMIC DNA]</scope>
    <source>
        <strain evidence="2 3">ALG-7-W6</strain>
    </source>
</reference>
<name>A0A1R0H601_9FUNG</name>
<feature type="region of interest" description="Disordered" evidence="1">
    <location>
        <begin position="12"/>
        <end position="71"/>
    </location>
</feature>
<gene>
    <name evidence="2" type="ORF">AYI68_g1317</name>
</gene>
<evidence type="ECO:0000256" key="1">
    <source>
        <dbReference type="SAM" id="MobiDB-lite"/>
    </source>
</evidence>
<keyword evidence="3" id="KW-1185">Reference proteome</keyword>
<evidence type="ECO:0000313" key="3">
    <source>
        <dbReference type="Proteomes" id="UP000187455"/>
    </source>
</evidence>
<organism evidence="2 3">
    <name type="scientific">Smittium mucronatum</name>
    <dbReference type="NCBI Taxonomy" id="133383"/>
    <lineage>
        <taxon>Eukaryota</taxon>
        <taxon>Fungi</taxon>
        <taxon>Fungi incertae sedis</taxon>
        <taxon>Zoopagomycota</taxon>
        <taxon>Kickxellomycotina</taxon>
        <taxon>Harpellomycetes</taxon>
        <taxon>Harpellales</taxon>
        <taxon>Legeriomycetaceae</taxon>
        <taxon>Smittium</taxon>
    </lineage>
</organism>